<evidence type="ECO:0000313" key="3">
    <source>
        <dbReference type="Proteomes" id="UP000826271"/>
    </source>
</evidence>
<comment type="caution">
    <text evidence="2">The sequence shown here is derived from an EMBL/GenBank/DDBJ whole genome shotgun (WGS) entry which is preliminary data.</text>
</comment>
<dbReference type="PANTHER" id="PTHR43207:SF3">
    <property type="entry name" value="AROGENATE DEHYDROGENASE 1, CHLOROPLASTIC-LIKE"/>
    <property type="match status" value="1"/>
</dbReference>
<dbReference type="GO" id="GO:0033730">
    <property type="term" value="F:arogenate dehydrogenase (NADP+) activity"/>
    <property type="evidence" value="ECO:0007669"/>
    <property type="project" value="InterPro"/>
</dbReference>
<feature type="domain" description="TYRAAT2-like C-terminal" evidence="1">
    <location>
        <begin position="93"/>
        <end position="140"/>
    </location>
</feature>
<dbReference type="PANTHER" id="PTHR43207">
    <property type="entry name" value="AROGENATE DEHYDROGENASE-RELATED"/>
    <property type="match status" value="1"/>
</dbReference>
<protein>
    <recommendedName>
        <fullName evidence="1">TYRAAT2-like C-terminal domain-containing protein</fullName>
    </recommendedName>
</protein>
<proteinExistence type="predicted"/>
<dbReference type="InterPro" id="IPR045011">
    <property type="entry name" value="TYRAAT1/2"/>
</dbReference>
<reference evidence="2" key="1">
    <citation type="submission" date="2019-10" db="EMBL/GenBank/DDBJ databases">
        <authorList>
            <person name="Zhang R."/>
            <person name="Pan Y."/>
            <person name="Wang J."/>
            <person name="Ma R."/>
            <person name="Yu S."/>
        </authorList>
    </citation>
    <scope>NUCLEOTIDE SEQUENCE</scope>
    <source>
        <strain evidence="2">LA-IB0</strain>
        <tissue evidence="2">Leaf</tissue>
    </source>
</reference>
<accession>A0AAV6XLI2</accession>
<sequence length="143" mass="16570">MHINTLYHKSSTHCHSMLDTTTLFVDMLSVKEYPRDLMLQVLPQDSDVYAHIHFGPESGKDGWNDLTFMYEKVRITNEATCSSFLQIFATEEESTSRDSFDLFSGLFIHNRFAKEQLMNIELAVETITQQLVKRMNEEVDPSI</sequence>
<keyword evidence="3" id="KW-1185">Reference proteome</keyword>
<gene>
    <name evidence="2" type="ORF">BUALT_Bualt06G0083100</name>
</gene>
<dbReference type="GO" id="GO:0006571">
    <property type="term" value="P:tyrosine biosynthetic process"/>
    <property type="evidence" value="ECO:0007669"/>
    <property type="project" value="InterPro"/>
</dbReference>
<name>A0AAV6XLI2_9LAMI</name>
<dbReference type="AlphaFoldDB" id="A0AAV6XLI2"/>
<dbReference type="Proteomes" id="UP000826271">
    <property type="component" value="Unassembled WGS sequence"/>
</dbReference>
<dbReference type="InterPro" id="IPR059064">
    <property type="entry name" value="TYRAAT2_C"/>
</dbReference>
<evidence type="ECO:0000313" key="2">
    <source>
        <dbReference type="EMBL" id="KAG8381064.1"/>
    </source>
</evidence>
<dbReference type="EMBL" id="WHWC01000006">
    <property type="protein sequence ID" value="KAG8381064.1"/>
    <property type="molecule type" value="Genomic_DNA"/>
</dbReference>
<dbReference type="Pfam" id="PF26213">
    <property type="entry name" value="TYRAAT1_C"/>
    <property type="match status" value="1"/>
</dbReference>
<evidence type="ECO:0000259" key="1">
    <source>
        <dbReference type="Pfam" id="PF26213"/>
    </source>
</evidence>
<organism evidence="2 3">
    <name type="scientific">Buddleja alternifolia</name>
    <dbReference type="NCBI Taxonomy" id="168488"/>
    <lineage>
        <taxon>Eukaryota</taxon>
        <taxon>Viridiplantae</taxon>
        <taxon>Streptophyta</taxon>
        <taxon>Embryophyta</taxon>
        <taxon>Tracheophyta</taxon>
        <taxon>Spermatophyta</taxon>
        <taxon>Magnoliopsida</taxon>
        <taxon>eudicotyledons</taxon>
        <taxon>Gunneridae</taxon>
        <taxon>Pentapetalae</taxon>
        <taxon>asterids</taxon>
        <taxon>lamiids</taxon>
        <taxon>Lamiales</taxon>
        <taxon>Scrophulariaceae</taxon>
        <taxon>Buddlejeae</taxon>
        <taxon>Buddleja</taxon>
    </lineage>
</organism>